<dbReference type="Proteomes" id="UP001497472">
    <property type="component" value="Unassembled WGS sequence"/>
</dbReference>
<dbReference type="AlphaFoldDB" id="A0AAV1J2M5"/>
<evidence type="ECO:0000256" key="1">
    <source>
        <dbReference type="SAM" id="MobiDB-lite"/>
    </source>
</evidence>
<evidence type="ECO:0000313" key="3">
    <source>
        <dbReference type="Proteomes" id="UP001497472"/>
    </source>
</evidence>
<keyword evidence="3" id="KW-1185">Reference proteome</keyword>
<organism evidence="2 3">
    <name type="scientific">Leptosia nina</name>
    <dbReference type="NCBI Taxonomy" id="320188"/>
    <lineage>
        <taxon>Eukaryota</taxon>
        <taxon>Metazoa</taxon>
        <taxon>Ecdysozoa</taxon>
        <taxon>Arthropoda</taxon>
        <taxon>Hexapoda</taxon>
        <taxon>Insecta</taxon>
        <taxon>Pterygota</taxon>
        <taxon>Neoptera</taxon>
        <taxon>Endopterygota</taxon>
        <taxon>Lepidoptera</taxon>
        <taxon>Glossata</taxon>
        <taxon>Ditrysia</taxon>
        <taxon>Papilionoidea</taxon>
        <taxon>Pieridae</taxon>
        <taxon>Pierinae</taxon>
        <taxon>Leptosia</taxon>
    </lineage>
</organism>
<comment type="caution">
    <text evidence="2">The sequence shown here is derived from an EMBL/GenBank/DDBJ whole genome shotgun (WGS) entry which is preliminary data.</text>
</comment>
<proteinExistence type="predicted"/>
<evidence type="ECO:0000313" key="2">
    <source>
        <dbReference type="EMBL" id="CAK1543317.1"/>
    </source>
</evidence>
<name>A0AAV1J2M5_9NEOP</name>
<protein>
    <submittedName>
        <fullName evidence="2">Uncharacterized protein</fullName>
    </submittedName>
</protein>
<gene>
    <name evidence="2" type="ORF">LNINA_LOCUS3137</name>
</gene>
<dbReference type="EMBL" id="CAVLEF010000004">
    <property type="protein sequence ID" value="CAK1543317.1"/>
    <property type="molecule type" value="Genomic_DNA"/>
</dbReference>
<feature type="region of interest" description="Disordered" evidence="1">
    <location>
        <begin position="1"/>
        <end position="35"/>
    </location>
</feature>
<reference evidence="2 3" key="1">
    <citation type="submission" date="2023-11" db="EMBL/GenBank/DDBJ databases">
        <authorList>
            <person name="Okamura Y."/>
        </authorList>
    </citation>
    <scope>NUCLEOTIDE SEQUENCE [LARGE SCALE GENOMIC DNA]</scope>
</reference>
<accession>A0AAV1J2M5</accession>
<sequence length="83" mass="9064">MRGSSAPRLRPAGCTGCRATSGRGRYTAVRPPPRPSLSAVTTTTIISITADSPTDYTYAHQLITAIDIYKYIIDVHTIREKIN</sequence>